<sequence>MNRLAKAAILSALVLVPGVATAFRAWNRANVYALQNGVFEVVNHFGSAPKDYWCGAGDYAIRVLRTPATQRVYLWQAVGPSVAEPGKKGVQFSLQPPAGADTSPGYSVSVKRVGDNMPASMAQNYCYDNTADEIWLK</sequence>
<protein>
    <submittedName>
        <fullName evidence="2">Uncharacterized protein</fullName>
    </submittedName>
</protein>
<dbReference type="STRING" id="1685379.AVO45_14580"/>
<evidence type="ECO:0000256" key="1">
    <source>
        <dbReference type="SAM" id="SignalP"/>
    </source>
</evidence>
<organism evidence="2 3">
    <name type="scientific">Ruegeria marisrubri</name>
    <dbReference type="NCBI Taxonomy" id="1685379"/>
    <lineage>
        <taxon>Bacteria</taxon>
        <taxon>Pseudomonadati</taxon>
        <taxon>Pseudomonadota</taxon>
        <taxon>Alphaproteobacteria</taxon>
        <taxon>Rhodobacterales</taxon>
        <taxon>Roseobacteraceae</taxon>
        <taxon>Ruegeria</taxon>
    </lineage>
</organism>
<feature type="signal peptide" evidence="1">
    <location>
        <begin position="1"/>
        <end position="22"/>
    </location>
</feature>
<dbReference type="OrthoDB" id="7875627at2"/>
<keyword evidence="1" id="KW-0732">Signal</keyword>
<gene>
    <name evidence="2" type="ORF">AVO45_14580</name>
</gene>
<reference evidence="2 3" key="1">
    <citation type="submission" date="2015-12" db="EMBL/GenBank/DDBJ databases">
        <authorList>
            <person name="Shamseldin A."/>
            <person name="Moawad H."/>
            <person name="Abd El-Rahim W.M."/>
            <person name="Sadowsky M.J."/>
        </authorList>
    </citation>
    <scope>NUCLEOTIDE SEQUENCE [LARGE SCALE GENOMIC DNA]</scope>
    <source>
        <strain evidence="2 3">ZGT118</strain>
    </source>
</reference>
<comment type="caution">
    <text evidence="2">The sequence shown here is derived from an EMBL/GenBank/DDBJ whole genome shotgun (WGS) entry which is preliminary data.</text>
</comment>
<feature type="chain" id="PRO_5007053906" evidence="1">
    <location>
        <begin position="23"/>
        <end position="137"/>
    </location>
</feature>
<proteinExistence type="predicted"/>
<dbReference type="Proteomes" id="UP000053791">
    <property type="component" value="Unassembled WGS sequence"/>
</dbReference>
<dbReference type="EMBL" id="LQBQ01000038">
    <property type="protein sequence ID" value="KUJ73313.1"/>
    <property type="molecule type" value="Genomic_DNA"/>
</dbReference>
<keyword evidence="3" id="KW-1185">Reference proteome</keyword>
<evidence type="ECO:0000313" key="3">
    <source>
        <dbReference type="Proteomes" id="UP000053791"/>
    </source>
</evidence>
<accession>A0A0X3TCA2</accession>
<name>A0A0X3TCA2_9RHOB</name>
<dbReference type="AlphaFoldDB" id="A0A0X3TCA2"/>
<evidence type="ECO:0000313" key="2">
    <source>
        <dbReference type="EMBL" id="KUJ73313.1"/>
    </source>
</evidence>